<gene>
    <name evidence="1" type="ORF">F1189_13620</name>
</gene>
<name>A0A5M6IUQ3_9PROT</name>
<dbReference type="RefSeq" id="WP_150041371.1">
    <property type="nucleotide sequence ID" value="NZ_OW485606.1"/>
</dbReference>
<evidence type="ECO:0000313" key="2">
    <source>
        <dbReference type="Proteomes" id="UP000325255"/>
    </source>
</evidence>
<reference evidence="1 2" key="1">
    <citation type="submission" date="2019-09" db="EMBL/GenBank/DDBJ databases">
        <title>Genome sequence of Rhodovastum atsumiense, a diverse member of the Acetobacteraceae family of non-sulfur purple photosynthetic bacteria.</title>
        <authorList>
            <person name="Meyer T."/>
            <person name="Kyndt J."/>
        </authorList>
    </citation>
    <scope>NUCLEOTIDE SEQUENCE [LARGE SCALE GENOMIC DNA]</scope>
    <source>
        <strain evidence="1 2">DSM 21279</strain>
    </source>
</reference>
<dbReference type="Proteomes" id="UP000325255">
    <property type="component" value="Unassembled WGS sequence"/>
</dbReference>
<dbReference type="EMBL" id="VWPK01000019">
    <property type="protein sequence ID" value="KAA5611597.1"/>
    <property type="molecule type" value="Genomic_DNA"/>
</dbReference>
<proteinExistence type="predicted"/>
<dbReference type="AlphaFoldDB" id="A0A5M6IUQ3"/>
<protein>
    <submittedName>
        <fullName evidence="1">Uncharacterized protein</fullName>
    </submittedName>
</protein>
<comment type="caution">
    <text evidence="1">The sequence shown here is derived from an EMBL/GenBank/DDBJ whole genome shotgun (WGS) entry which is preliminary data.</text>
</comment>
<evidence type="ECO:0000313" key="1">
    <source>
        <dbReference type="EMBL" id="KAA5611597.1"/>
    </source>
</evidence>
<keyword evidence="2" id="KW-1185">Reference proteome</keyword>
<sequence>MSEISTIRIIATRCLRCDADTGTSADAPAYCESCIQAMQEEADEMENSPARPAEKPHYE</sequence>
<accession>A0A5M6IUQ3</accession>
<organism evidence="1 2">
    <name type="scientific">Rhodovastum atsumiense</name>
    <dbReference type="NCBI Taxonomy" id="504468"/>
    <lineage>
        <taxon>Bacteria</taxon>
        <taxon>Pseudomonadati</taxon>
        <taxon>Pseudomonadota</taxon>
        <taxon>Alphaproteobacteria</taxon>
        <taxon>Acetobacterales</taxon>
        <taxon>Acetobacteraceae</taxon>
        <taxon>Rhodovastum</taxon>
    </lineage>
</organism>